<dbReference type="PIRSF" id="PIRSF035875">
    <property type="entry name" value="RNase_BN"/>
    <property type="match status" value="1"/>
</dbReference>
<comment type="caution">
    <text evidence="7">The sequence shown here is derived from an EMBL/GenBank/DDBJ whole genome shotgun (WGS) entry which is preliminary data.</text>
</comment>
<dbReference type="Proteomes" id="UP001319200">
    <property type="component" value="Unassembled WGS sequence"/>
</dbReference>
<proteinExistence type="predicted"/>
<feature type="transmembrane region" description="Helical" evidence="6">
    <location>
        <begin position="87"/>
        <end position="110"/>
    </location>
</feature>
<keyword evidence="4 6" id="KW-1133">Transmembrane helix</keyword>
<feature type="transmembrane region" description="Helical" evidence="6">
    <location>
        <begin position="131"/>
        <end position="155"/>
    </location>
</feature>
<dbReference type="InterPro" id="IPR017039">
    <property type="entry name" value="Virul_fac_BrkB"/>
</dbReference>
<dbReference type="PANTHER" id="PTHR30213">
    <property type="entry name" value="INNER MEMBRANE PROTEIN YHJD"/>
    <property type="match status" value="1"/>
</dbReference>
<feature type="transmembrane region" description="Helical" evidence="6">
    <location>
        <begin position="29"/>
        <end position="50"/>
    </location>
</feature>
<gene>
    <name evidence="7" type="ORF">KK083_18060</name>
</gene>
<evidence type="ECO:0000256" key="6">
    <source>
        <dbReference type="SAM" id="Phobius"/>
    </source>
</evidence>
<feature type="transmembrane region" description="Helical" evidence="6">
    <location>
        <begin position="240"/>
        <end position="264"/>
    </location>
</feature>
<organism evidence="7 8">
    <name type="scientific">Chryseosolibacter histidini</name>
    <dbReference type="NCBI Taxonomy" id="2782349"/>
    <lineage>
        <taxon>Bacteria</taxon>
        <taxon>Pseudomonadati</taxon>
        <taxon>Bacteroidota</taxon>
        <taxon>Cytophagia</taxon>
        <taxon>Cytophagales</taxon>
        <taxon>Chryseotaleaceae</taxon>
        <taxon>Chryseosolibacter</taxon>
    </lineage>
</organism>
<sequence>MRKFWLILRQAITEFLDDHGMKLSASLSYYTIFSLGPVLVIIISLAGIFFGKDAVHGKIYYQINGLVGSQAALQIQDIIRNIEKSQLGASGALIGVIVLVIGATGVFTEIQDSINYIWSVKAKPRKGWLKLLLNRLISFSLIIGFGFVLMVSLAVHALSDLLFEKLTRFFSDATVYIFMVVNYVILYVVIALLFAIIFKVLPDAHIRWKDTLVGAAFTALLFLVGKFLIGFYLGNSNIGLTFGAAASIIIILLWVYYSSIILFFGAEFTKVYTLNFGSGITPDDTAVFIIKQEAKELQVPKNSSQEREELGVRSKK</sequence>
<evidence type="ECO:0000256" key="4">
    <source>
        <dbReference type="ARBA" id="ARBA00022989"/>
    </source>
</evidence>
<reference evidence="7 8" key="1">
    <citation type="submission" date="2021-05" db="EMBL/GenBank/DDBJ databases">
        <title>A Polyphasic approach of four new species of the genus Ohtaekwangia: Ohtaekwangia histidinii sp. nov., Ohtaekwangia cretensis sp. nov., Ohtaekwangia indiensis sp. nov., Ohtaekwangia reichenbachii sp. nov. from diverse environment.</title>
        <authorList>
            <person name="Octaviana S."/>
        </authorList>
    </citation>
    <scope>NUCLEOTIDE SEQUENCE [LARGE SCALE GENOMIC DNA]</scope>
    <source>
        <strain evidence="7 8">PWU4</strain>
    </source>
</reference>
<evidence type="ECO:0000256" key="1">
    <source>
        <dbReference type="ARBA" id="ARBA00004651"/>
    </source>
</evidence>
<dbReference type="Pfam" id="PF03631">
    <property type="entry name" value="Virul_fac_BrkB"/>
    <property type="match status" value="1"/>
</dbReference>
<keyword evidence="8" id="KW-1185">Reference proteome</keyword>
<dbReference type="AlphaFoldDB" id="A0AAP2DP76"/>
<keyword evidence="3 6" id="KW-0812">Transmembrane</keyword>
<accession>A0AAP2DP76</accession>
<comment type="subcellular location">
    <subcellularLocation>
        <location evidence="1">Cell membrane</location>
        <topology evidence="1">Multi-pass membrane protein</topology>
    </subcellularLocation>
</comment>
<evidence type="ECO:0000256" key="3">
    <source>
        <dbReference type="ARBA" id="ARBA00022692"/>
    </source>
</evidence>
<evidence type="ECO:0000256" key="5">
    <source>
        <dbReference type="ARBA" id="ARBA00023136"/>
    </source>
</evidence>
<dbReference type="PANTHER" id="PTHR30213:SF1">
    <property type="entry name" value="INNER MEMBRANE PROTEIN YHJD"/>
    <property type="match status" value="1"/>
</dbReference>
<evidence type="ECO:0000313" key="7">
    <source>
        <dbReference type="EMBL" id="MBT1698803.1"/>
    </source>
</evidence>
<dbReference type="RefSeq" id="WP_254165627.1">
    <property type="nucleotide sequence ID" value="NZ_JAHESF010000018.1"/>
</dbReference>
<evidence type="ECO:0000256" key="2">
    <source>
        <dbReference type="ARBA" id="ARBA00022475"/>
    </source>
</evidence>
<dbReference type="GO" id="GO:0005886">
    <property type="term" value="C:plasma membrane"/>
    <property type="evidence" value="ECO:0007669"/>
    <property type="project" value="UniProtKB-SubCell"/>
</dbReference>
<dbReference type="EMBL" id="JAHESF010000018">
    <property type="protein sequence ID" value="MBT1698803.1"/>
    <property type="molecule type" value="Genomic_DNA"/>
</dbReference>
<keyword evidence="5 6" id="KW-0472">Membrane</keyword>
<protein>
    <submittedName>
        <fullName evidence="7">YihY/virulence factor BrkB family protein</fullName>
    </submittedName>
</protein>
<feature type="transmembrane region" description="Helical" evidence="6">
    <location>
        <begin position="212"/>
        <end position="234"/>
    </location>
</feature>
<name>A0AAP2DP76_9BACT</name>
<feature type="transmembrane region" description="Helical" evidence="6">
    <location>
        <begin position="175"/>
        <end position="200"/>
    </location>
</feature>
<keyword evidence="2" id="KW-1003">Cell membrane</keyword>
<dbReference type="NCBIfam" id="TIGR00765">
    <property type="entry name" value="yihY_not_rbn"/>
    <property type="match status" value="1"/>
</dbReference>
<evidence type="ECO:0000313" key="8">
    <source>
        <dbReference type="Proteomes" id="UP001319200"/>
    </source>
</evidence>